<sequence length="156" mass="18000">MRWTYLIWACALIVGIAIGLIVRKNRRSRFSQKQLEIKRRSFEYAFIAVFIFEAFLMALHSFNVEIPFYWLTLGPLFIAVLVAEIYDLIHRVYLPINPRIKGSGWAWTFIVIGILLIIPSVLKIFDHSFNSNMLVNLLLAIVIIGYGIGILQARKS</sequence>
<keyword evidence="1" id="KW-1133">Transmembrane helix</keyword>
<dbReference type="Proteomes" id="UP000002371">
    <property type="component" value="Chromosome"/>
</dbReference>
<gene>
    <name evidence="2" type="ordered locus">LCRIS_00287</name>
</gene>
<feature type="transmembrane region" description="Helical" evidence="1">
    <location>
        <begin position="44"/>
        <end position="62"/>
    </location>
</feature>
<name>D5H149_LACCS</name>
<keyword evidence="1" id="KW-0812">Transmembrane</keyword>
<reference evidence="2 3" key="1">
    <citation type="journal article" date="2010" name="J. Bacteriol.">
        <title>Genome sequence of Lactobacillus crispatus ST1.</title>
        <authorList>
            <person name="Ojala T."/>
            <person name="Kuparinen V."/>
            <person name="Koskinen J.P."/>
            <person name="Alatalo E."/>
            <person name="Holm L."/>
            <person name="Auvinen P."/>
            <person name="Edelman S."/>
            <person name="Westerlund-Wikstrom B."/>
            <person name="Korhonen T.K."/>
            <person name="Paulin L."/>
            <person name="Kankainen M."/>
        </authorList>
    </citation>
    <scope>NUCLEOTIDE SEQUENCE [LARGE SCALE GENOMIC DNA]</scope>
    <source>
        <strain evidence="2 3">ST1</strain>
    </source>
</reference>
<feature type="transmembrane region" description="Helical" evidence="1">
    <location>
        <begin position="131"/>
        <end position="151"/>
    </location>
</feature>
<protein>
    <submittedName>
        <fullName evidence="2">Uncharacterized protein</fullName>
    </submittedName>
</protein>
<dbReference type="KEGG" id="lcr:LCRIS_00287"/>
<dbReference type="RefSeq" id="WP_013085809.1">
    <property type="nucleotide sequence ID" value="NC_014106.1"/>
</dbReference>
<evidence type="ECO:0000313" key="3">
    <source>
        <dbReference type="Proteomes" id="UP000002371"/>
    </source>
</evidence>
<reference key="2">
    <citation type="submission" date="2010-03" db="EMBL/GenBank/DDBJ databases">
        <title>Genome Sequence of Lactobacillus crispatus ST1.</title>
        <authorList>
            <person name="Ojala T."/>
            <person name="Kuparinen V."/>
            <person name="Koskinen J.P."/>
            <person name="Alatalo E."/>
            <person name="Holm L."/>
            <person name="Auvinen P."/>
            <person name="Edelman S."/>
            <person name="Westerlund-Wikstroem B."/>
            <person name="Korhonen T.K."/>
            <person name="Paulin L."/>
            <person name="Kankainen M."/>
        </authorList>
    </citation>
    <scope>NUCLEOTIDE SEQUENCE</scope>
    <source>
        <strain>ST1</strain>
    </source>
</reference>
<feature type="transmembrane region" description="Helical" evidence="1">
    <location>
        <begin position="106"/>
        <end position="125"/>
    </location>
</feature>
<dbReference type="GeneID" id="69822687"/>
<evidence type="ECO:0000256" key="1">
    <source>
        <dbReference type="SAM" id="Phobius"/>
    </source>
</evidence>
<feature type="transmembrane region" description="Helical" evidence="1">
    <location>
        <begin position="6"/>
        <end position="23"/>
    </location>
</feature>
<dbReference type="HOGENOM" id="CLU_1684335_0_0_9"/>
<accession>D5H149</accession>
<feature type="transmembrane region" description="Helical" evidence="1">
    <location>
        <begin position="68"/>
        <end position="86"/>
    </location>
</feature>
<organism evidence="2 3">
    <name type="scientific">Lactobacillus crispatus (strain ST1)</name>
    <dbReference type="NCBI Taxonomy" id="748671"/>
    <lineage>
        <taxon>Bacteria</taxon>
        <taxon>Bacillati</taxon>
        <taxon>Bacillota</taxon>
        <taxon>Bacilli</taxon>
        <taxon>Lactobacillales</taxon>
        <taxon>Lactobacillaceae</taxon>
        <taxon>Lactobacillus</taxon>
    </lineage>
</organism>
<dbReference type="PATRIC" id="fig|748671.3.peg.279"/>
<evidence type="ECO:0000313" key="2">
    <source>
        <dbReference type="EMBL" id="CBL49734.1"/>
    </source>
</evidence>
<proteinExistence type="predicted"/>
<dbReference type="AlphaFoldDB" id="D5H149"/>
<dbReference type="EMBL" id="FN692037">
    <property type="protein sequence ID" value="CBL49734.1"/>
    <property type="molecule type" value="Genomic_DNA"/>
</dbReference>
<keyword evidence="1" id="KW-0472">Membrane</keyword>